<name>A0A1N7RDT2_9BACT</name>
<gene>
    <name evidence="3" type="ORF">SAMN05421788_11276</name>
</gene>
<protein>
    <recommendedName>
        <fullName evidence="5">Chaperone of endosialidase</fullName>
    </recommendedName>
</protein>
<proteinExistence type="predicted"/>
<organism evidence="3 4">
    <name type="scientific">Filimonas lacunae</name>
    <dbReference type="NCBI Taxonomy" id="477680"/>
    <lineage>
        <taxon>Bacteria</taxon>
        <taxon>Pseudomonadati</taxon>
        <taxon>Bacteroidota</taxon>
        <taxon>Chitinophagia</taxon>
        <taxon>Chitinophagales</taxon>
        <taxon>Chitinophagaceae</taxon>
        <taxon>Filimonas</taxon>
    </lineage>
</organism>
<dbReference type="AlphaFoldDB" id="A0A1N7RDT2"/>
<evidence type="ECO:0000313" key="4">
    <source>
        <dbReference type="Proteomes" id="UP000186917"/>
    </source>
</evidence>
<keyword evidence="1" id="KW-0175">Coiled coil</keyword>
<evidence type="ECO:0008006" key="5">
    <source>
        <dbReference type="Google" id="ProtNLM"/>
    </source>
</evidence>
<evidence type="ECO:0000313" key="3">
    <source>
        <dbReference type="EMBL" id="SIT33212.1"/>
    </source>
</evidence>
<evidence type="ECO:0000256" key="2">
    <source>
        <dbReference type="SAM" id="SignalP"/>
    </source>
</evidence>
<keyword evidence="4" id="KW-1185">Reference proteome</keyword>
<feature type="chain" id="PRO_5012546339" description="Chaperone of endosialidase" evidence="2">
    <location>
        <begin position="22"/>
        <end position="370"/>
    </location>
</feature>
<reference evidence="4" key="1">
    <citation type="submission" date="2017-01" db="EMBL/GenBank/DDBJ databases">
        <authorList>
            <person name="Varghese N."/>
            <person name="Submissions S."/>
        </authorList>
    </citation>
    <scope>NUCLEOTIDE SEQUENCE [LARGE SCALE GENOMIC DNA]</scope>
    <source>
        <strain evidence="4">DSM 21054</strain>
    </source>
</reference>
<keyword evidence="2" id="KW-0732">Signal</keyword>
<accession>A0A1N7RDT2</accession>
<dbReference type="RefSeq" id="WP_076382153.1">
    <property type="nucleotide sequence ID" value="NZ_AP017422.1"/>
</dbReference>
<dbReference type="OrthoDB" id="769954at2"/>
<sequence>MKKQHIILLSAALFICKTLSAQSSTQPSSSDPETLQTVMERGNSTTTSINMTLTTDFINMNSNGLQPVQVNAYNTNAQGFRIIQRSNNPLSLWTNTTERLTIDGNGFVGIGTASPVSRLSVNGTADFQTRIGFNNKTQHFGDGTMFINTINGINDLGIRNDVGDVLFASGGHTSQMFLKPSGNVGIGTSMPAYKLDVSGTSRFDYAVIGSGVQGFYQDAINGAYRANNSSSDNGFYFQNYQGASTSMYIGLTGAYAGRVGIGTVAPQSELAVKGTITSQKIKVTLKDWADYVFDSSYPLKSLSQVETYIQQNKHLPEIPTAAEVETGGIDLGTNQVLLLKKIEELTLYIIQQNKDMQEMKERIKALESTK</sequence>
<dbReference type="Proteomes" id="UP000186917">
    <property type="component" value="Unassembled WGS sequence"/>
</dbReference>
<feature type="signal peptide" evidence="2">
    <location>
        <begin position="1"/>
        <end position="21"/>
    </location>
</feature>
<feature type="coiled-coil region" evidence="1">
    <location>
        <begin position="342"/>
        <end position="369"/>
    </location>
</feature>
<dbReference type="EMBL" id="FTOR01000012">
    <property type="protein sequence ID" value="SIT33212.1"/>
    <property type="molecule type" value="Genomic_DNA"/>
</dbReference>
<dbReference type="STRING" id="477680.SAMN05421788_11276"/>
<evidence type="ECO:0000256" key="1">
    <source>
        <dbReference type="SAM" id="Coils"/>
    </source>
</evidence>